<organism evidence="12 13">
    <name type="scientific">Pelatocladus maniniholoensis HA4357-MV3</name>
    <dbReference type="NCBI Taxonomy" id="1117104"/>
    <lineage>
        <taxon>Bacteria</taxon>
        <taxon>Bacillati</taxon>
        <taxon>Cyanobacteriota</taxon>
        <taxon>Cyanophyceae</taxon>
        <taxon>Nostocales</taxon>
        <taxon>Nostocaceae</taxon>
        <taxon>Pelatocladus</taxon>
    </lineage>
</organism>
<dbReference type="EMBL" id="JAHHHW010000022">
    <property type="protein sequence ID" value="MBW4430651.1"/>
    <property type="molecule type" value="Genomic_DNA"/>
</dbReference>
<evidence type="ECO:0000256" key="8">
    <source>
        <dbReference type="ARBA" id="ARBA00022989"/>
    </source>
</evidence>
<keyword evidence="10 11" id="KW-0472">Membrane</keyword>
<evidence type="ECO:0000256" key="5">
    <source>
        <dbReference type="ARBA" id="ARBA00022531"/>
    </source>
</evidence>
<comment type="similarity">
    <text evidence="3 11">Belongs to the PsaI family.</text>
</comment>
<name>A0A9E3H4Y9_9NOST</name>
<keyword evidence="7 11" id="KW-0603">Photosystem I</keyword>
<evidence type="ECO:0000256" key="10">
    <source>
        <dbReference type="ARBA" id="ARBA00023136"/>
    </source>
</evidence>
<dbReference type="GO" id="GO:0031676">
    <property type="term" value="C:plasma membrane-derived thylakoid membrane"/>
    <property type="evidence" value="ECO:0007669"/>
    <property type="project" value="UniProtKB-SubCell"/>
</dbReference>
<keyword evidence="5 11" id="KW-0602">Photosynthesis</keyword>
<evidence type="ECO:0000256" key="4">
    <source>
        <dbReference type="ARBA" id="ARBA00019929"/>
    </source>
</evidence>
<reference evidence="12" key="2">
    <citation type="journal article" date="2022" name="Microbiol. Resour. Announc.">
        <title>Metagenome Sequencing to Explore Phylogenomics of Terrestrial Cyanobacteria.</title>
        <authorList>
            <person name="Ward R.D."/>
            <person name="Stajich J.E."/>
            <person name="Johansen J.R."/>
            <person name="Huntemann M."/>
            <person name="Clum A."/>
            <person name="Foster B."/>
            <person name="Foster B."/>
            <person name="Roux S."/>
            <person name="Palaniappan K."/>
            <person name="Varghese N."/>
            <person name="Mukherjee S."/>
            <person name="Reddy T.B.K."/>
            <person name="Daum C."/>
            <person name="Copeland A."/>
            <person name="Chen I.A."/>
            <person name="Ivanova N.N."/>
            <person name="Kyrpides N.C."/>
            <person name="Shapiro N."/>
            <person name="Eloe-Fadrosh E.A."/>
            <person name="Pietrasiak N."/>
        </authorList>
    </citation>
    <scope>NUCLEOTIDE SEQUENCE</scope>
    <source>
        <strain evidence="12">HA4357-MV3</strain>
    </source>
</reference>
<comment type="caution">
    <text evidence="12">The sequence shown here is derived from an EMBL/GenBank/DDBJ whole genome shotgun (WGS) entry which is preliminary data.</text>
</comment>
<reference evidence="12" key="1">
    <citation type="submission" date="2021-05" db="EMBL/GenBank/DDBJ databases">
        <authorList>
            <person name="Pietrasiak N."/>
            <person name="Ward R."/>
            <person name="Stajich J.E."/>
            <person name="Kurbessoian T."/>
        </authorList>
    </citation>
    <scope>NUCLEOTIDE SEQUENCE</scope>
    <source>
        <strain evidence="12">HA4357-MV3</strain>
    </source>
</reference>
<keyword evidence="8 11" id="KW-1133">Transmembrane helix</keyword>
<dbReference type="Proteomes" id="UP000813215">
    <property type="component" value="Unassembled WGS sequence"/>
</dbReference>
<evidence type="ECO:0000256" key="11">
    <source>
        <dbReference type="HAMAP-Rule" id="MF_00431"/>
    </source>
</evidence>
<dbReference type="HAMAP" id="MF_00431">
    <property type="entry name" value="PSI_PsaI"/>
    <property type="match status" value="1"/>
</dbReference>
<dbReference type="InterPro" id="IPR001302">
    <property type="entry name" value="PSI_PsaI"/>
</dbReference>
<evidence type="ECO:0000256" key="3">
    <source>
        <dbReference type="ARBA" id="ARBA00005252"/>
    </source>
</evidence>
<evidence type="ECO:0000256" key="1">
    <source>
        <dbReference type="ARBA" id="ARBA00003541"/>
    </source>
</evidence>
<dbReference type="AlphaFoldDB" id="A0A9E3H4Y9"/>
<evidence type="ECO:0000256" key="6">
    <source>
        <dbReference type="ARBA" id="ARBA00022692"/>
    </source>
</evidence>
<comment type="function">
    <text evidence="1 11">May help in the organization of the PsaL subunit.</text>
</comment>
<evidence type="ECO:0000313" key="13">
    <source>
        <dbReference type="Proteomes" id="UP000813215"/>
    </source>
</evidence>
<proteinExistence type="inferred from homology"/>
<keyword evidence="6 11" id="KW-0812">Transmembrane</keyword>
<evidence type="ECO:0000256" key="7">
    <source>
        <dbReference type="ARBA" id="ARBA00022836"/>
    </source>
</evidence>
<sequence>MVTSLLASYPASFLSPILVYSIGWIVPIVVFSFLMIYIEREDIV</sequence>
<dbReference type="GO" id="GO:0009522">
    <property type="term" value="C:photosystem I"/>
    <property type="evidence" value="ECO:0007669"/>
    <property type="project" value="UniProtKB-KW"/>
</dbReference>
<accession>A0A9E3H4Y9</accession>
<evidence type="ECO:0000256" key="2">
    <source>
        <dbReference type="ARBA" id="ARBA00004376"/>
    </source>
</evidence>
<gene>
    <name evidence="11" type="primary">psaI</name>
    <name evidence="12" type="ORF">KME28_02545</name>
</gene>
<comment type="subcellular location">
    <subcellularLocation>
        <location evidence="2 11">Cellular thylakoid membrane</location>
        <topology evidence="2 11">Single-pass membrane protein</topology>
    </subcellularLocation>
</comment>
<dbReference type="GO" id="GO:0015979">
    <property type="term" value="P:photosynthesis"/>
    <property type="evidence" value="ECO:0007669"/>
    <property type="project" value="UniProtKB-UniRule"/>
</dbReference>
<dbReference type="SUPFAM" id="SSF81540">
    <property type="entry name" value="Subunit VIII of photosystem I reaction centre, PsaI"/>
    <property type="match status" value="1"/>
</dbReference>
<evidence type="ECO:0000313" key="12">
    <source>
        <dbReference type="EMBL" id="MBW4430651.1"/>
    </source>
</evidence>
<protein>
    <recommendedName>
        <fullName evidence="4 11">Photosystem I reaction center subunit VIII</fullName>
    </recommendedName>
</protein>
<dbReference type="InterPro" id="IPR036357">
    <property type="entry name" value="PSI_PsaI_sf"/>
</dbReference>
<feature type="transmembrane region" description="Helical" evidence="11">
    <location>
        <begin position="17"/>
        <end position="38"/>
    </location>
</feature>
<evidence type="ECO:0000256" key="9">
    <source>
        <dbReference type="ARBA" id="ARBA00023078"/>
    </source>
</evidence>
<keyword evidence="9 11" id="KW-0793">Thylakoid</keyword>